<feature type="transmembrane region" description="Helical" evidence="1">
    <location>
        <begin position="48"/>
        <end position="69"/>
    </location>
</feature>
<keyword evidence="1" id="KW-0472">Membrane</keyword>
<evidence type="ECO:0000313" key="2">
    <source>
        <dbReference type="EMBL" id="KAI5077340.1"/>
    </source>
</evidence>
<keyword evidence="1" id="KW-1133">Transmembrane helix</keyword>
<evidence type="ECO:0000256" key="1">
    <source>
        <dbReference type="SAM" id="Phobius"/>
    </source>
</evidence>
<keyword evidence="3" id="KW-1185">Reference proteome</keyword>
<organism evidence="2 3">
    <name type="scientific">Adiantum capillus-veneris</name>
    <name type="common">Maidenhair fern</name>
    <dbReference type="NCBI Taxonomy" id="13818"/>
    <lineage>
        <taxon>Eukaryota</taxon>
        <taxon>Viridiplantae</taxon>
        <taxon>Streptophyta</taxon>
        <taxon>Embryophyta</taxon>
        <taxon>Tracheophyta</taxon>
        <taxon>Polypodiopsida</taxon>
        <taxon>Polypodiidae</taxon>
        <taxon>Polypodiales</taxon>
        <taxon>Pteridineae</taxon>
        <taxon>Pteridaceae</taxon>
        <taxon>Vittarioideae</taxon>
        <taxon>Adiantum</taxon>
    </lineage>
</organism>
<dbReference type="PANTHER" id="PTHR33294:SF5">
    <property type="entry name" value="AWPM-19-LIKE FAMILY PROTEIN"/>
    <property type="match status" value="1"/>
</dbReference>
<keyword evidence="1" id="KW-0812">Transmembrane</keyword>
<dbReference type="OrthoDB" id="779714at2759"/>
<dbReference type="AlphaFoldDB" id="A0A9D4V061"/>
<gene>
    <name evidence="2" type="ORF">GOP47_0007164</name>
</gene>
<sequence length="147" mass="15290">MSATRSATWPLLVLNLCVYVTVAALAGSLLNIFVGAQASSVTEDPSTTLHLITFSLISAAVGIGSAVMGVHHMYAWSLESFSASAASASVSLILSLEALGIASKEINVGLYRNSTLKALEALTIIAGVSQLFYVIVLQLAKVKGEFS</sequence>
<proteinExistence type="predicted"/>
<feature type="transmembrane region" description="Helical" evidence="1">
    <location>
        <begin position="121"/>
        <end position="140"/>
    </location>
</feature>
<dbReference type="PANTHER" id="PTHR33294">
    <property type="entry name" value="AWPM-19-LIKE FAMILY PROTEIN"/>
    <property type="match status" value="1"/>
</dbReference>
<comment type="caution">
    <text evidence="2">The sequence shown here is derived from an EMBL/GenBank/DDBJ whole genome shotgun (WGS) entry which is preliminary data.</text>
</comment>
<dbReference type="Pfam" id="PF05512">
    <property type="entry name" value="AWPM-19"/>
    <property type="match status" value="1"/>
</dbReference>
<evidence type="ECO:0000313" key="3">
    <source>
        <dbReference type="Proteomes" id="UP000886520"/>
    </source>
</evidence>
<protein>
    <submittedName>
        <fullName evidence="2">Uncharacterized protein</fullName>
    </submittedName>
</protein>
<dbReference type="EMBL" id="JABFUD020000007">
    <property type="protein sequence ID" value="KAI5077340.1"/>
    <property type="molecule type" value="Genomic_DNA"/>
</dbReference>
<dbReference type="Proteomes" id="UP000886520">
    <property type="component" value="Chromosome 7"/>
</dbReference>
<name>A0A9D4V061_ADICA</name>
<accession>A0A9D4V061</accession>
<reference evidence="2" key="1">
    <citation type="submission" date="2021-01" db="EMBL/GenBank/DDBJ databases">
        <title>Adiantum capillus-veneris genome.</title>
        <authorList>
            <person name="Fang Y."/>
            <person name="Liao Q."/>
        </authorList>
    </citation>
    <scope>NUCLEOTIDE SEQUENCE</scope>
    <source>
        <strain evidence="2">H3</strain>
        <tissue evidence="2">Leaf</tissue>
    </source>
</reference>
<dbReference type="InterPro" id="IPR008390">
    <property type="entry name" value="AWPM-19"/>
</dbReference>
<feature type="transmembrane region" description="Helical" evidence="1">
    <location>
        <begin position="12"/>
        <end position="36"/>
    </location>
</feature>